<feature type="coiled-coil region" evidence="1">
    <location>
        <begin position="1086"/>
        <end position="1113"/>
    </location>
</feature>
<dbReference type="InterPro" id="IPR036864">
    <property type="entry name" value="Zn2-C6_fun-type_DNA-bd_sf"/>
</dbReference>
<sequence length="1246" mass="136830">MAIDRGTAILNGRNDGNARLVGANFRDTRIQWRKLKRACGPGIKPTGGDLAGPGGLKGRASDWFRTGLRRSLLYLDFFLPFFTTVCHVLSSMGSSEGGNAWQLGGWGENGAPAAILRIIDYWSLVEGITGFVERVGSTGYKRSASWRDTIEPVSLASACAYWAREKYLAILGPECKEKSPPRRKFPAVVKALGSCRRHLTYPKGGLSQGCGKATSQKRPRLQLGTVCLVTRLIDRSPYLSSPFFITPYEVSGECFGCAPLSVHLSDRAPRRAGAAYITRRVRRGERLPPLTPTRDISGPNSLLVRRIPGGSGRYVTSYSSEASPVRVVIRPFTLPNYSLLRSYQQLVAAFSSECTSTVVTTDISTKLPVAFMAPLRPRSHSNSASDASTKSPRVRPRQSRSRDRSPSPSVASAEQQQLILGSRQEQVPDLDSNSATRSPRAQRQAHIAQDAAVSGSTASGWSATAPESTPPTPAYTAPRKQNVACDACRNRKVKCVKNPGMEKYDITYASQPSLASMPALYRKELPMHVCHTCRWSLFLIKSPDIFPYHAPCLGRRACRNLIQQATNEKHRRGVRRSIRPLPGDSSMFGSTNNLSPGGPRALGTYTPSPAGTGASGRNTVAGFLSYIFAPPREDLAFTERSTGSNDEWGVLGTKYATLGCLYWILTTSVSIRCTRHFTRICVSDGQTGTRFKYSLPQAPLPPPLPARDVEPLPTALIAVVLAWGAKFSEHPIIVHDRGASKDKSSILARALARRAREVAEAERIFRIATPDNAIVCLLLEPLQSLAALTHWVLELNTDPDGFHGFWLNSGVRHMLELKINYKLGTMALDDSRGASMLSLLQDQTHIVTAHSFFELAVADMKIRDDDDYNIQSLTASTFSTSTETLCIGTPTERRCVLIIAYATQTWYTAMHVLAREVRWMSRMLWTPVIAEEGIPAKITQDLMTRLNRWRDVYLNTVGVPSNFEADWNFVAAVSNVWHKVRAMRPSMSCTSSSVEDFGIRDLQRGSDLSGINADVESLQATLASEALHSALRIAALTGVLTTNGYLRLDPNVLHYSTYAAGLLLARQGRPEAVNCITGLRQYAFAYEEAHIQADEIEATLKAVNRERTQREQDDPHVASPSTYSTGRVSQAFAMGLPAVSAVHHPGQVPCRFQTSTRCTAPLEVCPLNNRRHMTPRTIAHTDRAVTGYHISFYPRTSTAHITWDNVSCPSYFTRMSACLFVAASVKEYGRTTPGPGANESTTTPGR</sequence>
<dbReference type="InterPro" id="IPR001138">
    <property type="entry name" value="Zn2Cys6_DnaBD"/>
</dbReference>
<protein>
    <submittedName>
        <fullName evidence="3">Uncharacterized protein</fullName>
    </submittedName>
</protein>
<comment type="caution">
    <text evidence="3">The sequence shown here is derived from an EMBL/GenBank/DDBJ whole genome shotgun (WGS) entry which is preliminary data.</text>
</comment>
<name>L8X6X5_THACA</name>
<feature type="compositionally biased region" description="Polar residues" evidence="2">
    <location>
        <begin position="410"/>
        <end position="441"/>
    </location>
</feature>
<feature type="compositionally biased region" description="Polar residues" evidence="2">
    <location>
        <begin position="380"/>
        <end position="390"/>
    </location>
</feature>
<feature type="region of interest" description="Disordered" evidence="2">
    <location>
        <begin position="569"/>
        <end position="593"/>
    </location>
</feature>
<evidence type="ECO:0000256" key="1">
    <source>
        <dbReference type="SAM" id="Coils"/>
    </source>
</evidence>
<dbReference type="Gene3D" id="4.10.240.10">
    <property type="entry name" value="Zn(2)-C6 fungal-type DNA-binding domain"/>
    <property type="match status" value="1"/>
</dbReference>
<keyword evidence="1" id="KW-0175">Coiled coil</keyword>
<evidence type="ECO:0000313" key="4">
    <source>
        <dbReference type="Proteomes" id="UP000011668"/>
    </source>
</evidence>
<gene>
    <name evidence="3" type="ORF">AG1IA_01123</name>
</gene>
<dbReference type="AlphaFoldDB" id="L8X6X5"/>
<dbReference type="STRING" id="983506.L8X6X5"/>
<dbReference type="OrthoDB" id="2534600at2759"/>
<feature type="region of interest" description="Disordered" evidence="2">
    <location>
        <begin position="374"/>
        <end position="480"/>
    </location>
</feature>
<dbReference type="GO" id="GO:0000981">
    <property type="term" value="F:DNA-binding transcription factor activity, RNA polymerase II-specific"/>
    <property type="evidence" value="ECO:0007669"/>
    <property type="project" value="InterPro"/>
</dbReference>
<dbReference type="GO" id="GO:0008270">
    <property type="term" value="F:zinc ion binding"/>
    <property type="evidence" value="ECO:0007669"/>
    <property type="project" value="InterPro"/>
</dbReference>
<evidence type="ECO:0000256" key="2">
    <source>
        <dbReference type="SAM" id="MobiDB-lite"/>
    </source>
</evidence>
<evidence type="ECO:0000313" key="3">
    <source>
        <dbReference type="EMBL" id="ELU44842.1"/>
    </source>
</evidence>
<proteinExistence type="predicted"/>
<reference evidence="3 4" key="1">
    <citation type="journal article" date="2013" name="Nat. Commun.">
        <title>The evolution and pathogenic mechanisms of the rice sheath blight pathogen.</title>
        <authorList>
            <person name="Zheng A."/>
            <person name="Lin R."/>
            <person name="Xu L."/>
            <person name="Qin P."/>
            <person name="Tang C."/>
            <person name="Ai P."/>
            <person name="Zhang D."/>
            <person name="Liu Y."/>
            <person name="Sun Z."/>
            <person name="Feng H."/>
            <person name="Wang Y."/>
            <person name="Chen Y."/>
            <person name="Liang X."/>
            <person name="Fu R."/>
            <person name="Li Q."/>
            <person name="Zhang J."/>
            <person name="Yu X."/>
            <person name="Xie Z."/>
            <person name="Ding L."/>
            <person name="Guan P."/>
            <person name="Tang J."/>
            <person name="Liang Y."/>
            <person name="Wang S."/>
            <person name="Deng Q."/>
            <person name="Li S."/>
            <person name="Zhu J."/>
            <person name="Wang L."/>
            <person name="Liu H."/>
            <person name="Li P."/>
        </authorList>
    </citation>
    <scope>NUCLEOTIDE SEQUENCE [LARGE SCALE GENOMIC DNA]</scope>
    <source>
        <strain evidence="4">AG-1 IA</strain>
    </source>
</reference>
<dbReference type="CDD" id="cd00067">
    <property type="entry name" value="GAL4"/>
    <property type="match status" value="1"/>
</dbReference>
<dbReference type="Proteomes" id="UP000011668">
    <property type="component" value="Unassembled WGS sequence"/>
</dbReference>
<dbReference type="EMBL" id="AFRT01000265">
    <property type="protein sequence ID" value="ELU44842.1"/>
    <property type="molecule type" value="Genomic_DNA"/>
</dbReference>
<feature type="compositionally biased region" description="Basic residues" evidence="2">
    <location>
        <begin position="569"/>
        <end position="578"/>
    </location>
</feature>
<dbReference type="HOGENOM" id="CLU_266189_0_0_1"/>
<feature type="compositionally biased region" description="Low complexity" evidence="2">
    <location>
        <begin position="451"/>
        <end position="467"/>
    </location>
</feature>
<accession>L8X6X5</accession>
<organism evidence="3 4">
    <name type="scientific">Thanatephorus cucumeris (strain AG1-IA)</name>
    <name type="common">Rice sheath blight fungus</name>
    <name type="synonym">Rhizoctonia solani</name>
    <dbReference type="NCBI Taxonomy" id="983506"/>
    <lineage>
        <taxon>Eukaryota</taxon>
        <taxon>Fungi</taxon>
        <taxon>Dikarya</taxon>
        <taxon>Basidiomycota</taxon>
        <taxon>Agaricomycotina</taxon>
        <taxon>Agaricomycetes</taxon>
        <taxon>Cantharellales</taxon>
        <taxon>Ceratobasidiaceae</taxon>
        <taxon>Rhizoctonia</taxon>
        <taxon>Rhizoctonia solani AG-1</taxon>
    </lineage>
</organism>
<keyword evidence="4" id="KW-1185">Reference proteome</keyword>